<keyword evidence="10 12" id="KW-0807">Transducer</keyword>
<dbReference type="GeneTree" id="ENSGT01020000230438"/>
<keyword evidence="9" id="KW-0325">Glycoprotein</keyword>
<evidence type="ECO:0000256" key="2">
    <source>
        <dbReference type="ARBA" id="ARBA00022475"/>
    </source>
</evidence>
<reference evidence="15" key="1">
    <citation type="submission" date="2025-08" db="UniProtKB">
        <authorList>
            <consortium name="Ensembl"/>
        </authorList>
    </citation>
    <scope>IDENTIFICATION</scope>
</reference>
<keyword evidence="3 12" id="KW-0812">Transmembrane</keyword>
<dbReference type="PRINTS" id="PR00237">
    <property type="entry name" value="GPCRRHODOPSN"/>
</dbReference>
<comment type="subcellular location">
    <subcellularLocation>
        <location evidence="1">Cell membrane</location>
        <topology evidence="1">Multi-pass membrane protein</topology>
    </subcellularLocation>
</comment>
<evidence type="ECO:0000256" key="12">
    <source>
        <dbReference type="RuleBase" id="RU000688"/>
    </source>
</evidence>
<accession>A0A8D0DIH7</accession>
<evidence type="ECO:0000256" key="10">
    <source>
        <dbReference type="ARBA" id="ARBA00023224"/>
    </source>
</evidence>
<dbReference type="Pfam" id="PF00001">
    <property type="entry name" value="7tm_1"/>
    <property type="match status" value="1"/>
</dbReference>
<dbReference type="InterPro" id="IPR000826">
    <property type="entry name" value="Formyl_rcpt-rel"/>
</dbReference>
<dbReference type="PANTHER" id="PTHR24225:SF0">
    <property type="entry name" value="N-FORMYL PEPTIDE RECEPTOR 2"/>
    <property type="match status" value="1"/>
</dbReference>
<comment type="similarity">
    <text evidence="12">Belongs to the G-protein coupled receptor 1 family.</text>
</comment>
<dbReference type="Ensembl" id="ENSSMRT00000007757.1">
    <property type="protein sequence ID" value="ENSSMRP00000006614.1"/>
    <property type="gene ID" value="ENSSMRG00000005370.1"/>
</dbReference>
<protein>
    <recommendedName>
        <fullName evidence="14">G-protein coupled receptors family 1 profile domain-containing protein</fullName>
    </recommendedName>
</protein>
<feature type="transmembrane region" description="Helical" evidence="13">
    <location>
        <begin position="69"/>
        <end position="97"/>
    </location>
</feature>
<sequence length="213" mass="23957">MADNITSEEILYVDYEDDPEFGDHAALGNAMHILSMVIYSISFLLGVMGNGLVIFVTGFRMKKTVNTVWFLNLAIADFVFTFFLPLSVAYMALGFHWPFGKALCKINSTLAFLNMFASVFLLTIISIDRCVSVMCPVWAQNFRNPRMASLVALGIWLAALVLSSPYLAFRDTRHSPTKENTTLCFNNFALSDDFESEESFNFAILYMLQISSL</sequence>
<dbReference type="PROSITE" id="PS50262">
    <property type="entry name" value="G_PROTEIN_RECEP_F1_2"/>
    <property type="match status" value="1"/>
</dbReference>
<keyword evidence="4 13" id="KW-1133">Transmembrane helix</keyword>
<evidence type="ECO:0000256" key="4">
    <source>
        <dbReference type="ARBA" id="ARBA00022989"/>
    </source>
</evidence>
<dbReference type="SUPFAM" id="SSF81321">
    <property type="entry name" value="Family A G protein-coupled receptor-like"/>
    <property type="match status" value="1"/>
</dbReference>
<keyword evidence="16" id="KW-1185">Reference proteome</keyword>
<keyword evidence="2" id="KW-1003">Cell membrane</keyword>
<dbReference type="Gene3D" id="1.20.1070.10">
    <property type="entry name" value="Rhodopsin 7-helix transmembrane proteins"/>
    <property type="match status" value="1"/>
</dbReference>
<dbReference type="GO" id="GO:0007200">
    <property type="term" value="P:phospholipase C-activating G protein-coupled receptor signaling pathway"/>
    <property type="evidence" value="ECO:0007669"/>
    <property type="project" value="TreeGrafter"/>
</dbReference>
<evidence type="ECO:0000256" key="7">
    <source>
        <dbReference type="ARBA" id="ARBA00023157"/>
    </source>
</evidence>
<evidence type="ECO:0000256" key="13">
    <source>
        <dbReference type="SAM" id="Phobius"/>
    </source>
</evidence>
<dbReference type="GO" id="GO:0006954">
    <property type="term" value="P:inflammatory response"/>
    <property type="evidence" value="ECO:0007669"/>
    <property type="project" value="TreeGrafter"/>
</dbReference>
<keyword evidence="5 12" id="KW-0297">G-protein coupled receptor</keyword>
<keyword evidence="7" id="KW-1015">Disulfide bond</keyword>
<reference evidence="15" key="2">
    <citation type="submission" date="2025-09" db="UniProtKB">
        <authorList>
            <consortium name="Ensembl"/>
        </authorList>
    </citation>
    <scope>IDENTIFICATION</scope>
</reference>
<evidence type="ECO:0000259" key="14">
    <source>
        <dbReference type="PROSITE" id="PS50262"/>
    </source>
</evidence>
<dbReference type="GO" id="GO:0007204">
    <property type="term" value="P:positive regulation of cytosolic calcium ion concentration"/>
    <property type="evidence" value="ECO:0007669"/>
    <property type="project" value="TreeGrafter"/>
</dbReference>
<feature type="transmembrane region" description="Helical" evidence="13">
    <location>
        <begin position="109"/>
        <end position="127"/>
    </location>
</feature>
<evidence type="ECO:0000256" key="8">
    <source>
        <dbReference type="ARBA" id="ARBA00023170"/>
    </source>
</evidence>
<evidence type="ECO:0000256" key="1">
    <source>
        <dbReference type="ARBA" id="ARBA00004651"/>
    </source>
</evidence>
<dbReference type="Proteomes" id="UP000694421">
    <property type="component" value="Unplaced"/>
</dbReference>
<dbReference type="GO" id="GO:0004875">
    <property type="term" value="F:complement receptor activity"/>
    <property type="evidence" value="ECO:0007669"/>
    <property type="project" value="TreeGrafter"/>
</dbReference>
<feature type="domain" description="G-protein coupled receptors family 1 profile" evidence="14">
    <location>
        <begin position="49"/>
        <end position="213"/>
    </location>
</feature>
<dbReference type="PRINTS" id="PR00526">
    <property type="entry name" value="FMETLEUPHER"/>
</dbReference>
<proteinExistence type="inferred from homology"/>
<evidence type="ECO:0000256" key="9">
    <source>
        <dbReference type="ARBA" id="ARBA00023180"/>
    </source>
</evidence>
<dbReference type="OMA" id="FYITYVA"/>
<evidence type="ECO:0000313" key="15">
    <source>
        <dbReference type="Ensembl" id="ENSSMRP00000006614.1"/>
    </source>
</evidence>
<dbReference type="GO" id="GO:0005886">
    <property type="term" value="C:plasma membrane"/>
    <property type="evidence" value="ECO:0007669"/>
    <property type="project" value="UniProtKB-SubCell"/>
</dbReference>
<evidence type="ECO:0000256" key="3">
    <source>
        <dbReference type="ARBA" id="ARBA00022692"/>
    </source>
</evidence>
<dbReference type="GO" id="GO:0004982">
    <property type="term" value="F:N-formyl peptide receptor activity"/>
    <property type="evidence" value="ECO:0007669"/>
    <property type="project" value="TreeGrafter"/>
</dbReference>
<evidence type="ECO:0000256" key="5">
    <source>
        <dbReference type="ARBA" id="ARBA00023040"/>
    </source>
</evidence>
<dbReference type="InterPro" id="IPR000276">
    <property type="entry name" value="GPCR_Rhodpsn"/>
</dbReference>
<dbReference type="PROSITE" id="PS00237">
    <property type="entry name" value="G_PROTEIN_RECEP_F1_1"/>
    <property type="match status" value="1"/>
</dbReference>
<keyword evidence="6 13" id="KW-0472">Membrane</keyword>
<dbReference type="FunFam" id="1.20.1070.10:FF:000269">
    <property type="entry name" value="C3a anaphylatoxin chemotactic receptor"/>
    <property type="match status" value="1"/>
</dbReference>
<feature type="transmembrane region" description="Helical" evidence="13">
    <location>
        <begin position="147"/>
        <end position="169"/>
    </location>
</feature>
<name>A0A8D0DIH7_SALMN</name>
<evidence type="ECO:0000256" key="11">
    <source>
        <dbReference type="ARBA" id="ARBA00025736"/>
    </source>
</evidence>
<dbReference type="PANTHER" id="PTHR24225">
    <property type="entry name" value="CHEMOTACTIC RECEPTOR"/>
    <property type="match status" value="1"/>
</dbReference>
<feature type="transmembrane region" description="Helical" evidence="13">
    <location>
        <begin position="37"/>
        <end position="57"/>
    </location>
</feature>
<evidence type="ECO:0000256" key="6">
    <source>
        <dbReference type="ARBA" id="ARBA00023136"/>
    </source>
</evidence>
<dbReference type="InterPro" id="IPR017452">
    <property type="entry name" value="GPCR_Rhodpsn_7TM"/>
</dbReference>
<dbReference type="AlphaFoldDB" id="A0A8D0DIH7"/>
<evidence type="ECO:0000313" key="16">
    <source>
        <dbReference type="Proteomes" id="UP000694421"/>
    </source>
</evidence>
<keyword evidence="8 12" id="KW-0675">Receptor</keyword>
<comment type="similarity">
    <text evidence="11">Belongs to the chemokine-like receptor (CMKLR) family.</text>
</comment>
<organism evidence="15 16">
    <name type="scientific">Salvator merianae</name>
    <name type="common">Argentine black and white tegu</name>
    <name type="synonym">Tupinambis merianae</name>
    <dbReference type="NCBI Taxonomy" id="96440"/>
    <lineage>
        <taxon>Eukaryota</taxon>
        <taxon>Metazoa</taxon>
        <taxon>Chordata</taxon>
        <taxon>Craniata</taxon>
        <taxon>Vertebrata</taxon>
        <taxon>Euteleostomi</taxon>
        <taxon>Lepidosauria</taxon>
        <taxon>Squamata</taxon>
        <taxon>Bifurcata</taxon>
        <taxon>Unidentata</taxon>
        <taxon>Episquamata</taxon>
        <taxon>Laterata</taxon>
        <taxon>Teiioidea</taxon>
        <taxon>Teiidae</taxon>
        <taxon>Salvator</taxon>
    </lineage>
</organism>